<dbReference type="AlphaFoldDB" id="W6MD67"/>
<gene>
    <name evidence="1" type="ORF">BN873_p20045</name>
</gene>
<reference evidence="1" key="2">
    <citation type="submission" date="2014-03" db="EMBL/GenBank/DDBJ databases">
        <title>Candidatus Competibacter-lineage genomes retrieved from metagenomes reveal functional metabolic diversity.</title>
        <authorList>
            <person name="McIlroy S.J."/>
            <person name="Albertsen M."/>
            <person name="Andresen E.K."/>
            <person name="Saunders A.M."/>
            <person name="Kristiansen R."/>
            <person name="Stokholm-Bjerregaard M."/>
            <person name="Nielsen K.L."/>
            <person name="Nielsen P.H."/>
        </authorList>
    </citation>
    <scope>NUCLEOTIDE SEQUENCE</scope>
    <source>
        <strain evidence="1">Run_A_D11</strain>
    </source>
</reference>
<dbReference type="RefSeq" id="WP_171820524.1">
    <property type="nucleotide sequence ID" value="NZ_CBTJ020000114.1"/>
</dbReference>
<accession>W6MD67</accession>
<proteinExistence type="predicted"/>
<comment type="caution">
    <text evidence="1">The sequence shown here is derived from an EMBL/GenBank/DDBJ whole genome shotgun (WGS) entry which is preliminary data.</text>
</comment>
<protein>
    <submittedName>
        <fullName evidence="1">Uncharacterized protein</fullName>
    </submittedName>
</protein>
<dbReference type="Proteomes" id="UP000035760">
    <property type="component" value="Unassembled WGS sequence"/>
</dbReference>
<evidence type="ECO:0000313" key="2">
    <source>
        <dbReference type="Proteomes" id="UP000035760"/>
    </source>
</evidence>
<name>W6MD67_9GAMM</name>
<keyword evidence="2" id="KW-1185">Reference proteome</keyword>
<organism evidence="1 2">
    <name type="scientific">Candidatus Competibacter denitrificans Run_A_D11</name>
    <dbReference type="NCBI Taxonomy" id="1400863"/>
    <lineage>
        <taxon>Bacteria</taxon>
        <taxon>Pseudomonadati</taxon>
        <taxon>Pseudomonadota</taxon>
        <taxon>Gammaproteobacteria</taxon>
        <taxon>Candidatus Competibacteraceae</taxon>
        <taxon>Candidatus Competibacter</taxon>
    </lineage>
</organism>
<dbReference type="EMBL" id="CBTJ020000114">
    <property type="protein sequence ID" value="CDI04665.1"/>
    <property type="molecule type" value="Genomic_DNA"/>
</dbReference>
<sequence length="45" mass="4927">MNNFGFPVSPAMRLADLSTALARQGLCLYWDVARRAVMVMAATPL</sequence>
<reference evidence="1" key="1">
    <citation type="submission" date="2013-07" db="EMBL/GenBank/DDBJ databases">
        <authorList>
            <person name="McIlroy S."/>
        </authorList>
    </citation>
    <scope>NUCLEOTIDE SEQUENCE [LARGE SCALE GENOMIC DNA]</scope>
    <source>
        <strain evidence="1">Run_A_D11</strain>
    </source>
</reference>
<evidence type="ECO:0000313" key="1">
    <source>
        <dbReference type="EMBL" id="CDI04665.1"/>
    </source>
</evidence>